<dbReference type="OrthoDB" id="9796100at2"/>
<keyword evidence="10 12" id="KW-0472">Membrane</keyword>
<dbReference type="Pfam" id="PF02518">
    <property type="entry name" value="HATPase_c"/>
    <property type="match status" value="1"/>
</dbReference>
<keyword evidence="8" id="KW-0418">Kinase</keyword>
<feature type="domain" description="HAMP" evidence="17">
    <location>
        <begin position="305"/>
        <end position="358"/>
    </location>
</feature>
<evidence type="ECO:0000256" key="12">
    <source>
        <dbReference type="SAM" id="Phobius"/>
    </source>
</evidence>
<dbReference type="PROSITE" id="PS50112">
    <property type="entry name" value="PAS"/>
    <property type="match status" value="2"/>
</dbReference>
<keyword evidence="6" id="KW-0808">Transferase</keyword>
<keyword evidence="9 12" id="KW-1133">Transmembrane helix</keyword>
<dbReference type="CDD" id="cd18774">
    <property type="entry name" value="PDC2_HK_sensor"/>
    <property type="match status" value="1"/>
</dbReference>
<dbReference type="InterPro" id="IPR001789">
    <property type="entry name" value="Sig_transdc_resp-reg_receiver"/>
</dbReference>
<comment type="catalytic activity">
    <reaction evidence="1">
        <text>ATP + protein L-histidine = ADP + protein N-phospho-L-histidine.</text>
        <dbReference type="EC" id="2.7.13.3"/>
    </reaction>
</comment>
<dbReference type="InterPro" id="IPR011006">
    <property type="entry name" value="CheY-like_superfamily"/>
</dbReference>
<evidence type="ECO:0000259" key="13">
    <source>
        <dbReference type="PROSITE" id="PS50109"/>
    </source>
</evidence>
<dbReference type="PROSITE" id="PS50109">
    <property type="entry name" value="HIS_KIN"/>
    <property type="match status" value="1"/>
</dbReference>
<dbReference type="EC" id="2.7.13.3" evidence="3"/>
<dbReference type="Pfam" id="PF08447">
    <property type="entry name" value="PAS_3"/>
    <property type="match status" value="1"/>
</dbReference>
<dbReference type="Gene3D" id="3.30.565.10">
    <property type="entry name" value="Histidine kinase-like ATPase, C-terminal domain"/>
    <property type="match status" value="1"/>
</dbReference>
<dbReference type="Gene3D" id="1.10.287.130">
    <property type="match status" value="1"/>
</dbReference>
<evidence type="ECO:0000256" key="6">
    <source>
        <dbReference type="ARBA" id="ARBA00022679"/>
    </source>
</evidence>
<dbReference type="Pfam" id="PF00512">
    <property type="entry name" value="HisKA"/>
    <property type="match status" value="1"/>
</dbReference>
<evidence type="ECO:0000259" key="17">
    <source>
        <dbReference type="PROSITE" id="PS50885"/>
    </source>
</evidence>
<dbReference type="RefSeq" id="WP_150042856.1">
    <property type="nucleotide sequence ID" value="NZ_OW485601.1"/>
</dbReference>
<feature type="modified residue" description="4-aspartylphosphate" evidence="11">
    <location>
        <position position="1082"/>
    </location>
</feature>
<dbReference type="Gene3D" id="3.30.450.20">
    <property type="entry name" value="PAS domain"/>
    <property type="match status" value="5"/>
</dbReference>
<dbReference type="InterPro" id="IPR004358">
    <property type="entry name" value="Sig_transdc_His_kin-like_C"/>
</dbReference>
<dbReference type="SUPFAM" id="SSF52172">
    <property type="entry name" value="CheY-like"/>
    <property type="match status" value="1"/>
</dbReference>
<dbReference type="PRINTS" id="PR00344">
    <property type="entry name" value="BCTRLSENSOR"/>
</dbReference>
<dbReference type="InterPro" id="IPR001610">
    <property type="entry name" value="PAC"/>
</dbReference>
<dbReference type="PANTHER" id="PTHR43065">
    <property type="entry name" value="SENSOR HISTIDINE KINASE"/>
    <property type="match status" value="1"/>
</dbReference>
<dbReference type="PROSITE" id="PS50110">
    <property type="entry name" value="RESPONSE_REGULATORY"/>
    <property type="match status" value="1"/>
</dbReference>
<dbReference type="SMART" id="SM00387">
    <property type="entry name" value="HATPase_c"/>
    <property type="match status" value="1"/>
</dbReference>
<dbReference type="InterPro" id="IPR033479">
    <property type="entry name" value="dCache_1"/>
</dbReference>
<feature type="domain" description="PAC" evidence="16">
    <location>
        <begin position="448"/>
        <end position="502"/>
    </location>
</feature>
<dbReference type="SUPFAM" id="SSF47384">
    <property type="entry name" value="Homodimeric domain of signal transducing histidine kinase"/>
    <property type="match status" value="1"/>
</dbReference>
<feature type="domain" description="PAC" evidence="16">
    <location>
        <begin position="569"/>
        <end position="621"/>
    </location>
</feature>
<dbReference type="PROSITE" id="PS50885">
    <property type="entry name" value="HAMP"/>
    <property type="match status" value="1"/>
</dbReference>
<evidence type="ECO:0000256" key="2">
    <source>
        <dbReference type="ARBA" id="ARBA00004651"/>
    </source>
</evidence>
<dbReference type="CDD" id="cd00082">
    <property type="entry name" value="HisKA"/>
    <property type="match status" value="1"/>
</dbReference>
<dbReference type="PROSITE" id="PS50113">
    <property type="entry name" value="PAC"/>
    <property type="match status" value="3"/>
</dbReference>
<dbReference type="CDD" id="cd00130">
    <property type="entry name" value="PAS"/>
    <property type="match status" value="2"/>
</dbReference>
<dbReference type="SMART" id="SM00091">
    <property type="entry name" value="PAS"/>
    <property type="match status" value="3"/>
</dbReference>
<dbReference type="SMART" id="SM00448">
    <property type="entry name" value="REC"/>
    <property type="match status" value="1"/>
</dbReference>
<evidence type="ECO:0000259" key="15">
    <source>
        <dbReference type="PROSITE" id="PS50112"/>
    </source>
</evidence>
<dbReference type="InterPro" id="IPR005467">
    <property type="entry name" value="His_kinase_dom"/>
</dbReference>
<dbReference type="SMART" id="SM00388">
    <property type="entry name" value="HisKA"/>
    <property type="match status" value="1"/>
</dbReference>
<dbReference type="Gene3D" id="6.10.340.10">
    <property type="match status" value="1"/>
</dbReference>
<keyword evidence="5 11" id="KW-0597">Phosphoprotein</keyword>
<dbReference type="InterPro" id="IPR003594">
    <property type="entry name" value="HATPase_dom"/>
</dbReference>
<keyword evidence="19" id="KW-1185">Reference proteome</keyword>
<evidence type="ECO:0000256" key="4">
    <source>
        <dbReference type="ARBA" id="ARBA00022475"/>
    </source>
</evidence>
<sequence length="1153" mass="124833">MRKRTLRTSLNTRLLLVIAAALLPVLVFQVLTESGARRDREERVAEEALRFVRFVASEQRQIIEGARQVLVTLAEAPAIWRGEVDRCAVFLARTLRSAPRYGSFLTVGRDGRAICAGNSEDRAITLSDRPYVRQAIDEGHFVVGGYITGRGSGRPRLAFATPVRDDTGQVTGAVVGTLDLAWMQAHVDALPLPPGATATITDRDGTILARRPDAPRFVGTLASPDVIREMARAGPGVVTMASLEGGSRIFGFAPIGFGGPDLGVSVSLDRAGMFTAIQAANQRGSLFIALGAMLALLSAALMARVVIHRPIGRLLAAASRWQEGDLAARTGLAAGASEFVSLGRTLDAMAAASEARERELRLAGQAARRSALLLAASEAQVRSVLESSTDCIELLDAAGRVLAVNGPGLQAQGQDDVAALQGRDWASLWPDEARPSVEAALRMTQAGGTARFSHARTTATGTSICWDVVLSPVRTAEGAVERLVATSRDVTEQRRHEARLQEVIEAIPGLVFVTDAAGGHIYTNRHFQDFTGLPATALLGEGWTRTVHPDDLAMVRRRWNESVRLVIPYEVEMRMRGADGTWTWYLVRGCPVHRADGQVDRWYGICLDISDIVAAREARARHERTLERQVQEGNAALRESETWFRLLVQGVTDYAIFMLDPQGRVANWNTGAERIQGYTADEVVGRDFAIFHTEEDRAAGEPARALQTAATEGRYEDEGWRVRKDGTRFWANVILDPIRDEDGVLIGYAEITRDITAQRDSRAALEDAQRRFAQAQKMEAVGQLTGGIAHDFNNLLQVVSGNLELLLARSRRAEDPRSERLLTRSLRAIGRGARLTGQLLSFSRRQMLYPERVRLDRLVGEIHELVRRAVGESIGVTIHADPELWDCILDPGQFEAALLNLVLNARDAMPAGGRIEIALTNLPLAGTEAMTFEVADGNYVRVEVTDTGTGMSPEVLARAFEPFFTTKQIGEGSGLGLPQVHGFVRQSGGGVLARSRADEGTVISLVFPADDQTAAQAPATAAPARDGTPPLSVLLVEDDPDVLGVVRMMLLDAGCSVTTAADGVAALDVLRSDRPIDVLLSDVVMPNGVSGVDLAREARAIRPDIRVLLASGYARDVLNRLGAEDEFTIIAKPYTQASLLHHLAFPGEPVRAG</sequence>
<keyword evidence="4" id="KW-1003">Cell membrane</keyword>
<organism evidence="18 19">
    <name type="scientific">Rhodovastum atsumiense</name>
    <dbReference type="NCBI Taxonomy" id="504468"/>
    <lineage>
        <taxon>Bacteria</taxon>
        <taxon>Pseudomonadati</taxon>
        <taxon>Pseudomonadota</taxon>
        <taxon>Alphaproteobacteria</taxon>
        <taxon>Acetobacterales</taxon>
        <taxon>Acetobacteraceae</taxon>
        <taxon>Rhodovastum</taxon>
    </lineage>
</organism>
<dbReference type="SUPFAM" id="SSF55785">
    <property type="entry name" value="PYP-like sensor domain (PAS domain)"/>
    <property type="match status" value="3"/>
</dbReference>
<evidence type="ECO:0000313" key="18">
    <source>
        <dbReference type="EMBL" id="KAA5610114.1"/>
    </source>
</evidence>
<gene>
    <name evidence="18" type="ORF">F1189_21095</name>
</gene>
<dbReference type="InterPro" id="IPR003661">
    <property type="entry name" value="HisK_dim/P_dom"/>
</dbReference>
<dbReference type="Pfam" id="PF08448">
    <property type="entry name" value="PAS_4"/>
    <property type="match status" value="1"/>
</dbReference>
<dbReference type="Proteomes" id="UP000325255">
    <property type="component" value="Unassembled WGS sequence"/>
</dbReference>
<dbReference type="InterPro" id="IPR000014">
    <property type="entry name" value="PAS"/>
</dbReference>
<dbReference type="PANTHER" id="PTHR43065:SF49">
    <property type="entry name" value="HISTIDINE KINASE"/>
    <property type="match status" value="1"/>
</dbReference>
<evidence type="ECO:0000256" key="9">
    <source>
        <dbReference type="ARBA" id="ARBA00022989"/>
    </source>
</evidence>
<dbReference type="InterPro" id="IPR036890">
    <property type="entry name" value="HATPase_C_sf"/>
</dbReference>
<dbReference type="GO" id="GO:0000155">
    <property type="term" value="F:phosphorelay sensor kinase activity"/>
    <property type="evidence" value="ECO:0007669"/>
    <property type="project" value="InterPro"/>
</dbReference>
<protein>
    <recommendedName>
        <fullName evidence="3">histidine kinase</fullName>
        <ecNumber evidence="3">2.7.13.3</ecNumber>
    </recommendedName>
</protein>
<dbReference type="FunFam" id="3.30.450.20:FF:000099">
    <property type="entry name" value="Sensory box sensor histidine kinase"/>
    <property type="match status" value="1"/>
</dbReference>
<dbReference type="InterPro" id="IPR035965">
    <property type="entry name" value="PAS-like_dom_sf"/>
</dbReference>
<evidence type="ECO:0000256" key="10">
    <source>
        <dbReference type="ARBA" id="ARBA00023136"/>
    </source>
</evidence>
<dbReference type="GO" id="GO:0005886">
    <property type="term" value="C:plasma membrane"/>
    <property type="evidence" value="ECO:0007669"/>
    <property type="project" value="UniProtKB-SubCell"/>
</dbReference>
<dbReference type="SUPFAM" id="SSF55874">
    <property type="entry name" value="ATPase domain of HSP90 chaperone/DNA topoisomerase II/histidine kinase"/>
    <property type="match status" value="1"/>
</dbReference>
<name>A0A5M6IPA9_9PROT</name>
<evidence type="ECO:0000259" key="14">
    <source>
        <dbReference type="PROSITE" id="PS50110"/>
    </source>
</evidence>
<dbReference type="InterPro" id="IPR013655">
    <property type="entry name" value="PAS_fold_3"/>
</dbReference>
<dbReference type="Gene3D" id="3.40.50.2300">
    <property type="match status" value="1"/>
</dbReference>
<comment type="caution">
    <text evidence="18">The sequence shown here is derived from an EMBL/GenBank/DDBJ whole genome shotgun (WGS) entry which is preliminary data.</text>
</comment>
<evidence type="ECO:0000256" key="3">
    <source>
        <dbReference type="ARBA" id="ARBA00012438"/>
    </source>
</evidence>
<evidence type="ECO:0000313" key="19">
    <source>
        <dbReference type="Proteomes" id="UP000325255"/>
    </source>
</evidence>
<feature type="transmembrane region" description="Helical" evidence="12">
    <location>
        <begin position="286"/>
        <end position="307"/>
    </location>
</feature>
<dbReference type="AlphaFoldDB" id="A0A5M6IPA9"/>
<dbReference type="Pfam" id="PF00072">
    <property type="entry name" value="Response_reg"/>
    <property type="match status" value="1"/>
</dbReference>
<dbReference type="EMBL" id="VWPK01000038">
    <property type="protein sequence ID" value="KAA5610114.1"/>
    <property type="molecule type" value="Genomic_DNA"/>
</dbReference>
<feature type="domain" description="Response regulatory" evidence="14">
    <location>
        <begin position="1032"/>
        <end position="1147"/>
    </location>
</feature>
<evidence type="ECO:0000256" key="1">
    <source>
        <dbReference type="ARBA" id="ARBA00000085"/>
    </source>
</evidence>
<dbReference type="SMART" id="SM00086">
    <property type="entry name" value="PAC"/>
    <property type="match status" value="3"/>
</dbReference>
<evidence type="ECO:0000256" key="5">
    <source>
        <dbReference type="ARBA" id="ARBA00022553"/>
    </source>
</evidence>
<dbReference type="CDD" id="cd12914">
    <property type="entry name" value="PDC1_DGC_like"/>
    <property type="match status" value="1"/>
</dbReference>
<evidence type="ECO:0000256" key="8">
    <source>
        <dbReference type="ARBA" id="ARBA00022777"/>
    </source>
</evidence>
<proteinExistence type="predicted"/>
<dbReference type="Pfam" id="PF02743">
    <property type="entry name" value="dCache_1"/>
    <property type="match status" value="1"/>
</dbReference>
<evidence type="ECO:0000256" key="7">
    <source>
        <dbReference type="ARBA" id="ARBA00022692"/>
    </source>
</evidence>
<dbReference type="InterPro" id="IPR000700">
    <property type="entry name" value="PAS-assoc_C"/>
</dbReference>
<evidence type="ECO:0000259" key="16">
    <source>
        <dbReference type="PROSITE" id="PS50113"/>
    </source>
</evidence>
<accession>A0A5M6IPA9</accession>
<reference evidence="18 19" key="1">
    <citation type="submission" date="2019-09" db="EMBL/GenBank/DDBJ databases">
        <title>Genome sequence of Rhodovastum atsumiense, a diverse member of the Acetobacteraceae family of non-sulfur purple photosynthetic bacteria.</title>
        <authorList>
            <person name="Meyer T."/>
            <person name="Kyndt J."/>
        </authorList>
    </citation>
    <scope>NUCLEOTIDE SEQUENCE [LARGE SCALE GENOMIC DNA]</scope>
    <source>
        <strain evidence="18 19">DSM 21279</strain>
    </source>
</reference>
<feature type="domain" description="PAS" evidence="15">
    <location>
        <begin position="496"/>
        <end position="570"/>
    </location>
</feature>
<dbReference type="Pfam" id="PF13426">
    <property type="entry name" value="PAS_9"/>
    <property type="match status" value="1"/>
</dbReference>
<dbReference type="NCBIfam" id="TIGR00229">
    <property type="entry name" value="sensory_box"/>
    <property type="match status" value="3"/>
</dbReference>
<keyword evidence="7 12" id="KW-0812">Transmembrane</keyword>
<evidence type="ECO:0000256" key="11">
    <source>
        <dbReference type="PROSITE-ProRule" id="PRU00169"/>
    </source>
</evidence>
<feature type="domain" description="Histidine kinase" evidence="13">
    <location>
        <begin position="787"/>
        <end position="1011"/>
    </location>
</feature>
<dbReference type="InterPro" id="IPR036097">
    <property type="entry name" value="HisK_dim/P_sf"/>
</dbReference>
<feature type="domain" description="PAC" evidence="16">
    <location>
        <begin position="715"/>
        <end position="767"/>
    </location>
</feature>
<dbReference type="InterPro" id="IPR003660">
    <property type="entry name" value="HAMP_dom"/>
</dbReference>
<feature type="domain" description="PAS" evidence="15">
    <location>
        <begin position="640"/>
        <end position="713"/>
    </location>
</feature>
<comment type="subcellular location">
    <subcellularLocation>
        <location evidence="2">Cell membrane</location>
        <topology evidence="2">Multi-pass membrane protein</topology>
    </subcellularLocation>
</comment>
<dbReference type="InterPro" id="IPR013656">
    <property type="entry name" value="PAS_4"/>
</dbReference>